<reference evidence="2 3" key="1">
    <citation type="journal article" date="2015" name="Proc. Natl. Acad. Sci. U.S.A.">
        <title>The resurrection genome of Boea hygrometrica: A blueprint for survival of dehydration.</title>
        <authorList>
            <person name="Xiao L."/>
            <person name="Yang G."/>
            <person name="Zhang L."/>
            <person name="Yang X."/>
            <person name="Zhao S."/>
            <person name="Ji Z."/>
            <person name="Zhou Q."/>
            <person name="Hu M."/>
            <person name="Wang Y."/>
            <person name="Chen M."/>
            <person name="Xu Y."/>
            <person name="Jin H."/>
            <person name="Xiao X."/>
            <person name="Hu G."/>
            <person name="Bao F."/>
            <person name="Hu Y."/>
            <person name="Wan P."/>
            <person name="Li L."/>
            <person name="Deng X."/>
            <person name="Kuang T."/>
            <person name="Xiang C."/>
            <person name="Zhu J.K."/>
            <person name="Oliver M.J."/>
            <person name="He Y."/>
        </authorList>
    </citation>
    <scope>NUCLEOTIDE SEQUENCE [LARGE SCALE GENOMIC DNA]</scope>
    <source>
        <strain evidence="3">cv. XS01</strain>
    </source>
</reference>
<protein>
    <submittedName>
        <fullName evidence="2">Uncharacterized protein</fullName>
    </submittedName>
</protein>
<sequence>IQELQKSTGTSVFSTEPGSSKSSSSSINTKAPGNGESPALLFPSPVIPRTEAHPNGTKNIKNRPPLPTDDRRTINYVLDRDNTNRSGTVQRSASTRDFRSLENKNR</sequence>
<accession>A0A2Z7BMK8</accession>
<evidence type="ECO:0000313" key="3">
    <source>
        <dbReference type="Proteomes" id="UP000250235"/>
    </source>
</evidence>
<name>A0A2Z7BMK8_9LAMI</name>
<evidence type="ECO:0000256" key="1">
    <source>
        <dbReference type="SAM" id="MobiDB-lite"/>
    </source>
</evidence>
<gene>
    <name evidence="2" type="ORF">F511_18212</name>
</gene>
<feature type="compositionally biased region" description="Polar residues" evidence="1">
    <location>
        <begin position="1"/>
        <end position="18"/>
    </location>
</feature>
<dbReference type="Proteomes" id="UP000250235">
    <property type="component" value="Unassembled WGS sequence"/>
</dbReference>
<feature type="compositionally biased region" description="Basic and acidic residues" evidence="1">
    <location>
        <begin position="94"/>
        <end position="106"/>
    </location>
</feature>
<dbReference type="EMBL" id="KV006333">
    <property type="protein sequence ID" value="KZV33196.1"/>
    <property type="molecule type" value="Genomic_DNA"/>
</dbReference>
<feature type="compositionally biased region" description="Basic and acidic residues" evidence="1">
    <location>
        <begin position="68"/>
        <end position="83"/>
    </location>
</feature>
<keyword evidence="3" id="KW-1185">Reference proteome</keyword>
<feature type="compositionally biased region" description="Polar residues" evidence="1">
    <location>
        <begin position="84"/>
        <end position="93"/>
    </location>
</feature>
<dbReference type="AlphaFoldDB" id="A0A2Z7BMK8"/>
<organism evidence="2 3">
    <name type="scientific">Dorcoceras hygrometricum</name>
    <dbReference type="NCBI Taxonomy" id="472368"/>
    <lineage>
        <taxon>Eukaryota</taxon>
        <taxon>Viridiplantae</taxon>
        <taxon>Streptophyta</taxon>
        <taxon>Embryophyta</taxon>
        <taxon>Tracheophyta</taxon>
        <taxon>Spermatophyta</taxon>
        <taxon>Magnoliopsida</taxon>
        <taxon>eudicotyledons</taxon>
        <taxon>Gunneridae</taxon>
        <taxon>Pentapetalae</taxon>
        <taxon>asterids</taxon>
        <taxon>lamiids</taxon>
        <taxon>Lamiales</taxon>
        <taxon>Gesneriaceae</taxon>
        <taxon>Didymocarpoideae</taxon>
        <taxon>Trichosporeae</taxon>
        <taxon>Loxocarpinae</taxon>
        <taxon>Dorcoceras</taxon>
    </lineage>
</organism>
<proteinExistence type="predicted"/>
<feature type="region of interest" description="Disordered" evidence="1">
    <location>
        <begin position="1"/>
        <end position="106"/>
    </location>
</feature>
<evidence type="ECO:0000313" key="2">
    <source>
        <dbReference type="EMBL" id="KZV33196.1"/>
    </source>
</evidence>
<feature type="non-terminal residue" evidence="2">
    <location>
        <position position="1"/>
    </location>
</feature>